<dbReference type="PANTHER" id="PTHR43597">
    <property type="entry name" value="SULFUR ACCEPTOR PROTEIN CSDE"/>
    <property type="match status" value="1"/>
</dbReference>
<protein>
    <recommendedName>
        <fullName evidence="2">Fe-S metabolism associated domain-containing protein</fullName>
    </recommendedName>
</protein>
<dbReference type="EMBL" id="UINC01063260">
    <property type="protein sequence ID" value="SVB90706.1"/>
    <property type="molecule type" value="Genomic_DNA"/>
</dbReference>
<proteinExistence type="inferred from homology"/>
<dbReference type="InterPro" id="IPR003808">
    <property type="entry name" value="Fe-S_metab-assoc_dom"/>
</dbReference>
<dbReference type="SUPFAM" id="SSF82649">
    <property type="entry name" value="SufE/NifU"/>
    <property type="match status" value="1"/>
</dbReference>
<reference evidence="3" key="1">
    <citation type="submission" date="2018-05" db="EMBL/GenBank/DDBJ databases">
        <authorList>
            <person name="Lanie J.A."/>
            <person name="Ng W.-L."/>
            <person name="Kazmierczak K.M."/>
            <person name="Andrzejewski T.M."/>
            <person name="Davidsen T.M."/>
            <person name="Wayne K.J."/>
            <person name="Tettelin H."/>
            <person name="Glass J.I."/>
            <person name="Rusch D."/>
            <person name="Podicherti R."/>
            <person name="Tsui H.-C.T."/>
            <person name="Winkler M.E."/>
        </authorList>
    </citation>
    <scope>NUCLEOTIDE SEQUENCE</scope>
</reference>
<evidence type="ECO:0000256" key="1">
    <source>
        <dbReference type="ARBA" id="ARBA00010282"/>
    </source>
</evidence>
<dbReference type="PANTHER" id="PTHR43597:SF5">
    <property type="entry name" value="SUFE-LIKE PROTEIN 2, CHLOROPLASTIC"/>
    <property type="match status" value="1"/>
</dbReference>
<dbReference type="AlphaFoldDB" id="A0A382HTL9"/>
<sequence length="144" mass="16278">MTTPTISEVQEDIIETFNFLGDWTTRYEHIIDLGKQVEDFPDELRVDKNKMEGCQSQVWIVSEMCEGKLFISATSDSAIVRGLIALLLQVYSEREPAEVLTNPPDFVKEINLSEHLSPTRSNGLAAMVSQIMQMAALEQKRIDT</sequence>
<dbReference type="Pfam" id="PF02657">
    <property type="entry name" value="SufE"/>
    <property type="match status" value="1"/>
</dbReference>
<accession>A0A382HTL9</accession>
<dbReference type="Gene3D" id="3.90.1010.10">
    <property type="match status" value="1"/>
</dbReference>
<evidence type="ECO:0000313" key="3">
    <source>
        <dbReference type="EMBL" id="SVB90706.1"/>
    </source>
</evidence>
<comment type="similarity">
    <text evidence="1">Belongs to the SufE family.</text>
</comment>
<organism evidence="3">
    <name type="scientific">marine metagenome</name>
    <dbReference type="NCBI Taxonomy" id="408172"/>
    <lineage>
        <taxon>unclassified sequences</taxon>
        <taxon>metagenomes</taxon>
        <taxon>ecological metagenomes</taxon>
    </lineage>
</organism>
<feature type="domain" description="Fe-S metabolism associated" evidence="2">
    <location>
        <begin position="14"/>
        <end position="133"/>
    </location>
</feature>
<gene>
    <name evidence="3" type="ORF">METZ01_LOCUS243560</name>
</gene>
<evidence type="ECO:0000259" key="2">
    <source>
        <dbReference type="Pfam" id="PF02657"/>
    </source>
</evidence>
<name>A0A382HTL9_9ZZZZ</name>